<dbReference type="SFLD" id="SFLDS00029">
    <property type="entry name" value="Radical_SAM"/>
    <property type="match status" value="1"/>
</dbReference>
<dbReference type="InterPro" id="IPR006638">
    <property type="entry name" value="Elp3/MiaA/NifB-like_rSAM"/>
</dbReference>
<evidence type="ECO:0000256" key="2">
    <source>
        <dbReference type="ARBA" id="ARBA00010765"/>
    </source>
</evidence>
<evidence type="ECO:0000256" key="9">
    <source>
        <dbReference type="ARBA" id="ARBA00022723"/>
    </source>
</evidence>
<comment type="pathway">
    <text evidence="1 16">Cofactor biosynthesis; biotin biosynthesis; biotin from 7,8-diaminononanoate: step 2/2.</text>
</comment>
<evidence type="ECO:0000256" key="3">
    <source>
        <dbReference type="ARBA" id="ARBA00011738"/>
    </source>
</evidence>
<dbReference type="GO" id="GO:0005506">
    <property type="term" value="F:iron ion binding"/>
    <property type="evidence" value="ECO:0007669"/>
    <property type="project" value="UniProtKB-UniRule"/>
</dbReference>
<keyword evidence="12 16" id="KW-0411">Iron-sulfur</keyword>
<keyword evidence="7 16" id="KW-0949">S-adenosyl-L-methionine</keyword>
<dbReference type="PANTHER" id="PTHR22976:SF2">
    <property type="entry name" value="BIOTIN SYNTHASE, MITOCHONDRIAL"/>
    <property type="match status" value="1"/>
</dbReference>
<evidence type="ECO:0000256" key="13">
    <source>
        <dbReference type="ARBA" id="ARBA00051157"/>
    </source>
</evidence>
<feature type="binding site" evidence="16 17">
    <location>
        <position position="138"/>
    </location>
    <ligand>
        <name>[2Fe-2S] cluster</name>
        <dbReference type="ChEBI" id="CHEBI:190135"/>
    </ligand>
</feature>
<name>A0A4R3MPL5_9FIRM</name>
<evidence type="ECO:0000256" key="14">
    <source>
        <dbReference type="ARBA" id="ARBA00057568"/>
    </source>
</evidence>
<keyword evidence="20" id="KW-1185">Reference proteome</keyword>
<keyword evidence="5 16" id="KW-0004">4Fe-4S</keyword>
<feature type="domain" description="Radical SAM core" evidence="18">
    <location>
        <begin position="44"/>
        <end position="273"/>
    </location>
</feature>
<dbReference type="InterPro" id="IPR010722">
    <property type="entry name" value="BATS_dom"/>
</dbReference>
<accession>A0A4R3MPL5</accession>
<dbReference type="PROSITE" id="PS51918">
    <property type="entry name" value="RADICAL_SAM"/>
    <property type="match status" value="1"/>
</dbReference>
<dbReference type="Pfam" id="PF04055">
    <property type="entry name" value="Radical_SAM"/>
    <property type="match status" value="1"/>
</dbReference>
<feature type="binding site" evidence="16 17">
    <location>
        <position position="66"/>
    </location>
    <ligand>
        <name>[4Fe-4S] cluster</name>
        <dbReference type="ChEBI" id="CHEBI:49883"/>
        <note>4Fe-4S-S-AdoMet</note>
    </ligand>
</feature>
<dbReference type="CDD" id="cd01335">
    <property type="entry name" value="Radical_SAM"/>
    <property type="match status" value="1"/>
</dbReference>
<dbReference type="InterPro" id="IPR007197">
    <property type="entry name" value="rSAM"/>
</dbReference>
<dbReference type="GO" id="GO:0009102">
    <property type="term" value="P:biotin biosynthetic process"/>
    <property type="evidence" value="ECO:0007669"/>
    <property type="project" value="UniProtKB-UniRule"/>
</dbReference>
<comment type="catalytic activity">
    <reaction evidence="13 16">
        <text>(4R,5S)-dethiobiotin + (sulfur carrier)-SH + 2 reduced [2Fe-2S]-[ferredoxin] + 2 S-adenosyl-L-methionine = (sulfur carrier)-H + biotin + 2 5'-deoxyadenosine + 2 L-methionine + 2 oxidized [2Fe-2S]-[ferredoxin]</text>
        <dbReference type="Rhea" id="RHEA:22060"/>
        <dbReference type="Rhea" id="RHEA-COMP:10000"/>
        <dbReference type="Rhea" id="RHEA-COMP:10001"/>
        <dbReference type="Rhea" id="RHEA-COMP:14737"/>
        <dbReference type="Rhea" id="RHEA-COMP:14739"/>
        <dbReference type="ChEBI" id="CHEBI:17319"/>
        <dbReference type="ChEBI" id="CHEBI:29917"/>
        <dbReference type="ChEBI" id="CHEBI:33737"/>
        <dbReference type="ChEBI" id="CHEBI:33738"/>
        <dbReference type="ChEBI" id="CHEBI:57586"/>
        <dbReference type="ChEBI" id="CHEBI:57844"/>
        <dbReference type="ChEBI" id="CHEBI:59789"/>
        <dbReference type="ChEBI" id="CHEBI:64428"/>
        <dbReference type="ChEBI" id="CHEBI:149473"/>
        <dbReference type="EC" id="2.8.1.6"/>
    </reaction>
</comment>
<evidence type="ECO:0000256" key="1">
    <source>
        <dbReference type="ARBA" id="ARBA00004942"/>
    </source>
</evidence>
<keyword evidence="11 16" id="KW-0408">Iron</keyword>
<comment type="similarity">
    <text evidence="2 16">Belongs to the radical SAM superfamily. Biotin synthase family.</text>
</comment>
<feature type="binding site" evidence="16 17">
    <location>
        <position position="106"/>
    </location>
    <ligand>
        <name>[2Fe-2S] cluster</name>
        <dbReference type="ChEBI" id="CHEBI:190135"/>
    </ligand>
</feature>
<comment type="cofactor">
    <cofactor evidence="17">
        <name>[2Fe-2S] cluster</name>
        <dbReference type="ChEBI" id="CHEBI:190135"/>
    </cofactor>
    <text evidence="17">Binds 1 [2Fe-2S] cluster. The cluster is coordinated with 3 cysteines and 1 arginine.</text>
</comment>
<dbReference type="Proteomes" id="UP000294902">
    <property type="component" value="Unassembled WGS sequence"/>
</dbReference>
<dbReference type="InterPro" id="IPR058240">
    <property type="entry name" value="rSAM_sf"/>
</dbReference>
<evidence type="ECO:0000259" key="18">
    <source>
        <dbReference type="PROSITE" id="PS51918"/>
    </source>
</evidence>
<reference evidence="19 20" key="1">
    <citation type="submission" date="2019-03" db="EMBL/GenBank/DDBJ databases">
        <title>Genomic Encyclopedia of Type Strains, Phase IV (KMG-IV): sequencing the most valuable type-strain genomes for metagenomic binning, comparative biology and taxonomic classification.</title>
        <authorList>
            <person name="Goeker M."/>
        </authorList>
    </citation>
    <scope>NUCLEOTIDE SEQUENCE [LARGE SCALE GENOMIC DNA]</scope>
    <source>
        <strain evidence="19 20">DSM 24629</strain>
    </source>
</reference>
<feature type="binding site" evidence="16 17">
    <location>
        <position position="198"/>
    </location>
    <ligand>
        <name>[2Fe-2S] cluster</name>
        <dbReference type="ChEBI" id="CHEBI:190135"/>
    </ligand>
</feature>
<comment type="cofactor">
    <cofactor evidence="16">
        <name>[2Fe-2S] cluster</name>
        <dbReference type="ChEBI" id="CHEBI:190135"/>
    </cofactor>
    <text evidence="16">Binds 1 [2Fe-2S] cluster. The cluster is coordinated with 3 cysteines and 1 arginine.</text>
</comment>
<feature type="binding site" evidence="16 17">
    <location>
        <position position="69"/>
    </location>
    <ligand>
        <name>[4Fe-4S] cluster</name>
        <dbReference type="ChEBI" id="CHEBI:49883"/>
        <note>4Fe-4S-S-AdoMet</note>
    </ligand>
</feature>
<evidence type="ECO:0000256" key="4">
    <source>
        <dbReference type="ARBA" id="ARBA00012236"/>
    </source>
</evidence>
<dbReference type="PANTHER" id="PTHR22976">
    <property type="entry name" value="BIOTIN SYNTHASE"/>
    <property type="match status" value="1"/>
</dbReference>
<evidence type="ECO:0000256" key="17">
    <source>
        <dbReference type="PIRSR" id="PIRSR001619-1"/>
    </source>
</evidence>
<evidence type="ECO:0000256" key="15">
    <source>
        <dbReference type="ARBA" id="ARBA00070199"/>
    </source>
</evidence>
<keyword evidence="9 16" id="KW-0479">Metal-binding</keyword>
<sequence length="318" mass="35445">MNLEYITNKVLNGQLIDYEEAVELSSIKDLDELLEAANTIREKFKGNKMDLCSIMNAKSGKCSENCKFCAQSAHYKTGAPEYSLISKEEALKMAKENEENGVHRFSLVTSGKGISDGELDKVTEIYDELKNKTKLQLCASFGIISYEQGLKLKKAGVTMYHHNLETSKAFFPKICDTHTYEDRIETIKNVMKAGLDVCCGGLFGLGETMEDRIKMAFDIRALGIKSVPINILQPIKGTPLENNMILQPDEILRIIAVFRFIIPDGYIRFGGGRKSLGEHQEKGLKSGINAALVGNYLTTIGNKITEDIEMIKRQGLEI</sequence>
<feature type="binding site" evidence="16 17">
    <location>
        <position position="268"/>
    </location>
    <ligand>
        <name>[2Fe-2S] cluster</name>
        <dbReference type="ChEBI" id="CHEBI:190135"/>
    </ligand>
</feature>
<dbReference type="SMART" id="SM00876">
    <property type="entry name" value="BATS"/>
    <property type="match status" value="1"/>
</dbReference>
<dbReference type="SMART" id="SM00729">
    <property type="entry name" value="Elp3"/>
    <property type="match status" value="1"/>
</dbReference>
<dbReference type="SFLD" id="SFLDG01060">
    <property type="entry name" value="BATS_domain_containing"/>
    <property type="match status" value="1"/>
</dbReference>
<dbReference type="InterPro" id="IPR024177">
    <property type="entry name" value="Biotin_synthase"/>
</dbReference>
<comment type="cofactor">
    <cofactor evidence="16 17">
        <name>[4Fe-4S] cluster</name>
        <dbReference type="ChEBI" id="CHEBI:49883"/>
    </cofactor>
    <text evidence="16 17">Binds 1 [4Fe-4S] cluster. The cluster is coordinated with 3 cysteines and an exchangeable S-adenosyl-L-methionine.</text>
</comment>
<dbReference type="EC" id="2.8.1.6" evidence="4 16"/>
<dbReference type="GO" id="GO:0051537">
    <property type="term" value="F:2 iron, 2 sulfur cluster binding"/>
    <property type="evidence" value="ECO:0007669"/>
    <property type="project" value="UniProtKB-KW"/>
</dbReference>
<dbReference type="UniPathway" id="UPA00078">
    <property type="reaction ID" value="UER00162"/>
</dbReference>
<evidence type="ECO:0000256" key="8">
    <source>
        <dbReference type="ARBA" id="ARBA00022714"/>
    </source>
</evidence>
<keyword evidence="8 16" id="KW-0001">2Fe-2S</keyword>
<evidence type="ECO:0000256" key="11">
    <source>
        <dbReference type="ARBA" id="ARBA00023004"/>
    </source>
</evidence>
<evidence type="ECO:0000313" key="20">
    <source>
        <dbReference type="Proteomes" id="UP000294902"/>
    </source>
</evidence>
<dbReference type="Gene3D" id="3.20.20.70">
    <property type="entry name" value="Aldolase class I"/>
    <property type="match status" value="1"/>
</dbReference>
<keyword evidence="10 16" id="KW-0093">Biotin biosynthesis</keyword>
<dbReference type="GO" id="GO:0051539">
    <property type="term" value="F:4 iron, 4 sulfur cluster binding"/>
    <property type="evidence" value="ECO:0007669"/>
    <property type="project" value="UniProtKB-KW"/>
</dbReference>
<dbReference type="SFLD" id="SFLDG01278">
    <property type="entry name" value="biotin_synthase_like"/>
    <property type="match status" value="1"/>
</dbReference>
<evidence type="ECO:0000256" key="7">
    <source>
        <dbReference type="ARBA" id="ARBA00022691"/>
    </source>
</evidence>
<comment type="subunit">
    <text evidence="3 16">Homodimer.</text>
</comment>
<dbReference type="RefSeq" id="WP_132252439.1">
    <property type="nucleotide sequence ID" value="NZ_SMAL01000006.1"/>
</dbReference>
<dbReference type="NCBIfam" id="TIGR00433">
    <property type="entry name" value="bioB"/>
    <property type="match status" value="1"/>
</dbReference>
<dbReference type="AlphaFoldDB" id="A0A4R3MPL5"/>
<evidence type="ECO:0000313" key="19">
    <source>
        <dbReference type="EMBL" id="TCT14215.1"/>
    </source>
</evidence>
<organism evidence="19 20">
    <name type="scientific">Natranaerovirga pectinivora</name>
    <dbReference type="NCBI Taxonomy" id="682400"/>
    <lineage>
        <taxon>Bacteria</taxon>
        <taxon>Bacillati</taxon>
        <taxon>Bacillota</taxon>
        <taxon>Clostridia</taxon>
        <taxon>Lachnospirales</taxon>
        <taxon>Natranaerovirgaceae</taxon>
        <taxon>Natranaerovirga</taxon>
    </lineage>
</organism>
<evidence type="ECO:0000256" key="10">
    <source>
        <dbReference type="ARBA" id="ARBA00022756"/>
    </source>
</evidence>
<dbReference type="EMBL" id="SMAL01000006">
    <property type="protein sequence ID" value="TCT14215.1"/>
    <property type="molecule type" value="Genomic_DNA"/>
</dbReference>
<dbReference type="InterPro" id="IPR013785">
    <property type="entry name" value="Aldolase_TIM"/>
</dbReference>
<comment type="function">
    <text evidence="14 16">Catalyzes the conversion of dethiobiotin (DTB) to biotin by the insertion of a sulfur atom into dethiobiotin via a radical-based mechanism.</text>
</comment>
<evidence type="ECO:0000256" key="6">
    <source>
        <dbReference type="ARBA" id="ARBA00022679"/>
    </source>
</evidence>
<dbReference type="FunFam" id="3.20.20.70:FF:000026">
    <property type="entry name" value="Biotin synthase"/>
    <property type="match status" value="1"/>
</dbReference>
<dbReference type="PIRSF" id="PIRSF001619">
    <property type="entry name" value="Biotin_synth"/>
    <property type="match status" value="1"/>
</dbReference>
<evidence type="ECO:0000256" key="16">
    <source>
        <dbReference type="HAMAP-Rule" id="MF_01694"/>
    </source>
</evidence>
<feature type="binding site" evidence="16 17">
    <location>
        <position position="62"/>
    </location>
    <ligand>
        <name>[4Fe-4S] cluster</name>
        <dbReference type="ChEBI" id="CHEBI:49883"/>
        <note>4Fe-4S-S-AdoMet</note>
    </ligand>
</feature>
<gene>
    <name evidence="16" type="primary">bioB</name>
    <name evidence="19" type="ORF">EDC18_10611</name>
</gene>
<keyword evidence="6 16" id="KW-0808">Transferase</keyword>
<dbReference type="InterPro" id="IPR002684">
    <property type="entry name" value="Biotin_synth/BioAB"/>
</dbReference>
<evidence type="ECO:0000256" key="12">
    <source>
        <dbReference type="ARBA" id="ARBA00023014"/>
    </source>
</evidence>
<dbReference type="OrthoDB" id="9786826at2"/>
<dbReference type="SUPFAM" id="SSF102114">
    <property type="entry name" value="Radical SAM enzymes"/>
    <property type="match status" value="1"/>
</dbReference>
<comment type="caution">
    <text evidence="19">The sequence shown here is derived from an EMBL/GenBank/DDBJ whole genome shotgun (WGS) entry which is preliminary data.</text>
</comment>
<evidence type="ECO:0000256" key="5">
    <source>
        <dbReference type="ARBA" id="ARBA00022485"/>
    </source>
</evidence>
<protein>
    <recommendedName>
        <fullName evidence="15 16">Biotin synthase</fullName>
        <ecNumber evidence="4 16">2.8.1.6</ecNumber>
    </recommendedName>
</protein>
<dbReference type="Pfam" id="PF06968">
    <property type="entry name" value="BATS"/>
    <property type="match status" value="1"/>
</dbReference>
<proteinExistence type="inferred from homology"/>
<dbReference type="HAMAP" id="MF_01694">
    <property type="entry name" value="BioB"/>
    <property type="match status" value="1"/>
</dbReference>
<dbReference type="GO" id="GO:0004076">
    <property type="term" value="F:biotin synthase activity"/>
    <property type="evidence" value="ECO:0007669"/>
    <property type="project" value="UniProtKB-UniRule"/>
</dbReference>